<evidence type="ECO:0000256" key="3">
    <source>
        <dbReference type="ARBA" id="ARBA00023082"/>
    </source>
</evidence>
<keyword evidence="4" id="KW-0238">DNA-binding</keyword>
<feature type="domain" description="RNA polymerase sigma factor 70 region 4 type 2" evidence="7">
    <location>
        <begin position="138"/>
        <end position="189"/>
    </location>
</feature>
<gene>
    <name evidence="8" type="ORF">GCM10023196_039350</name>
</gene>
<dbReference type="Gene3D" id="1.10.1740.10">
    <property type="match status" value="1"/>
</dbReference>
<keyword evidence="9" id="KW-1185">Reference proteome</keyword>
<evidence type="ECO:0000256" key="2">
    <source>
        <dbReference type="ARBA" id="ARBA00023015"/>
    </source>
</evidence>
<protein>
    <submittedName>
        <fullName evidence="8">RNA polymerase sigma factor</fullName>
    </submittedName>
</protein>
<dbReference type="EMBL" id="BAABHK010000005">
    <property type="protein sequence ID" value="GAA4627384.1"/>
    <property type="molecule type" value="Genomic_DNA"/>
</dbReference>
<evidence type="ECO:0000256" key="4">
    <source>
        <dbReference type="ARBA" id="ARBA00023125"/>
    </source>
</evidence>
<reference evidence="9" key="1">
    <citation type="journal article" date="2019" name="Int. J. Syst. Evol. Microbiol.">
        <title>The Global Catalogue of Microorganisms (GCM) 10K type strain sequencing project: providing services to taxonomists for standard genome sequencing and annotation.</title>
        <authorList>
            <consortium name="The Broad Institute Genomics Platform"/>
            <consortium name="The Broad Institute Genome Sequencing Center for Infectious Disease"/>
            <person name="Wu L."/>
            <person name="Ma J."/>
        </authorList>
    </citation>
    <scope>NUCLEOTIDE SEQUENCE [LARGE SCALE GENOMIC DNA]</scope>
    <source>
        <strain evidence="9">JCM 17939</strain>
    </source>
</reference>
<dbReference type="Pfam" id="PF08281">
    <property type="entry name" value="Sigma70_r4_2"/>
    <property type="match status" value="1"/>
</dbReference>
<evidence type="ECO:0000313" key="9">
    <source>
        <dbReference type="Proteomes" id="UP001501442"/>
    </source>
</evidence>
<feature type="domain" description="RNA polymerase sigma-70 region 2" evidence="6">
    <location>
        <begin position="39"/>
        <end position="103"/>
    </location>
</feature>
<dbReference type="InterPro" id="IPR013249">
    <property type="entry name" value="RNA_pol_sigma70_r4_t2"/>
</dbReference>
<sequence>MSSESHRFLTRRMPGGPPHEDAAVIQASLEAPERFAEIYDAYFVEIHKYVERRLGQDIADDLAAETFVAAFRQRQRYDRTRGDARAWLYGIATNLIRRHRRREVAMYKALARAGAAEAVEVREDGLDARIIALGLRPQLLQALARLNPGDRDVVLMVTLAELSYEQVAEALDIPYGTVCSRLNRARRKLREALGPSDPFEEE</sequence>
<dbReference type="Gene3D" id="1.10.10.10">
    <property type="entry name" value="Winged helix-like DNA-binding domain superfamily/Winged helix DNA-binding domain"/>
    <property type="match status" value="1"/>
</dbReference>
<dbReference type="SUPFAM" id="SSF88659">
    <property type="entry name" value="Sigma3 and sigma4 domains of RNA polymerase sigma factors"/>
    <property type="match status" value="1"/>
</dbReference>
<keyword evidence="2" id="KW-0805">Transcription regulation</keyword>
<dbReference type="InterPro" id="IPR007627">
    <property type="entry name" value="RNA_pol_sigma70_r2"/>
</dbReference>
<proteinExistence type="inferred from homology"/>
<dbReference type="PANTHER" id="PTHR43133">
    <property type="entry name" value="RNA POLYMERASE ECF-TYPE SIGMA FACTO"/>
    <property type="match status" value="1"/>
</dbReference>
<dbReference type="Pfam" id="PF04542">
    <property type="entry name" value="Sigma70_r2"/>
    <property type="match status" value="1"/>
</dbReference>
<dbReference type="Proteomes" id="UP001501442">
    <property type="component" value="Unassembled WGS sequence"/>
</dbReference>
<dbReference type="NCBIfam" id="TIGR02937">
    <property type="entry name" value="sigma70-ECF"/>
    <property type="match status" value="1"/>
</dbReference>
<evidence type="ECO:0000256" key="5">
    <source>
        <dbReference type="ARBA" id="ARBA00023163"/>
    </source>
</evidence>
<evidence type="ECO:0000259" key="7">
    <source>
        <dbReference type="Pfam" id="PF08281"/>
    </source>
</evidence>
<keyword evidence="3" id="KW-0731">Sigma factor</keyword>
<accession>A0ABP8UCL5</accession>
<dbReference type="SUPFAM" id="SSF88946">
    <property type="entry name" value="Sigma2 domain of RNA polymerase sigma factors"/>
    <property type="match status" value="1"/>
</dbReference>
<dbReference type="InterPro" id="IPR036388">
    <property type="entry name" value="WH-like_DNA-bd_sf"/>
</dbReference>
<dbReference type="InterPro" id="IPR014284">
    <property type="entry name" value="RNA_pol_sigma-70_dom"/>
</dbReference>
<dbReference type="CDD" id="cd06171">
    <property type="entry name" value="Sigma70_r4"/>
    <property type="match status" value="1"/>
</dbReference>
<evidence type="ECO:0000259" key="6">
    <source>
        <dbReference type="Pfam" id="PF04542"/>
    </source>
</evidence>
<comment type="similarity">
    <text evidence="1">Belongs to the sigma-70 factor family. ECF subfamily.</text>
</comment>
<dbReference type="InterPro" id="IPR039425">
    <property type="entry name" value="RNA_pol_sigma-70-like"/>
</dbReference>
<name>A0ABP8UCL5_9ACTN</name>
<evidence type="ECO:0000256" key="1">
    <source>
        <dbReference type="ARBA" id="ARBA00010641"/>
    </source>
</evidence>
<evidence type="ECO:0000313" key="8">
    <source>
        <dbReference type="EMBL" id="GAA4627384.1"/>
    </source>
</evidence>
<dbReference type="InterPro" id="IPR013324">
    <property type="entry name" value="RNA_pol_sigma_r3/r4-like"/>
</dbReference>
<keyword evidence="5" id="KW-0804">Transcription</keyword>
<comment type="caution">
    <text evidence="8">The sequence shown here is derived from an EMBL/GenBank/DDBJ whole genome shotgun (WGS) entry which is preliminary data.</text>
</comment>
<dbReference type="PANTHER" id="PTHR43133:SF8">
    <property type="entry name" value="RNA POLYMERASE SIGMA FACTOR HI_1459-RELATED"/>
    <property type="match status" value="1"/>
</dbReference>
<dbReference type="InterPro" id="IPR013325">
    <property type="entry name" value="RNA_pol_sigma_r2"/>
</dbReference>
<organism evidence="8 9">
    <name type="scientific">Actinoallomurus vinaceus</name>
    <dbReference type="NCBI Taxonomy" id="1080074"/>
    <lineage>
        <taxon>Bacteria</taxon>
        <taxon>Bacillati</taxon>
        <taxon>Actinomycetota</taxon>
        <taxon>Actinomycetes</taxon>
        <taxon>Streptosporangiales</taxon>
        <taxon>Thermomonosporaceae</taxon>
        <taxon>Actinoallomurus</taxon>
    </lineage>
</organism>